<keyword evidence="3" id="KW-0804">Transcription</keyword>
<comment type="caution">
    <text evidence="5">The sequence shown here is derived from an EMBL/GenBank/DDBJ whole genome shotgun (WGS) entry which is preliminary data.</text>
</comment>
<feature type="domain" description="HTH marR-type" evidence="4">
    <location>
        <begin position="4"/>
        <end position="143"/>
    </location>
</feature>
<evidence type="ECO:0000256" key="2">
    <source>
        <dbReference type="ARBA" id="ARBA00023125"/>
    </source>
</evidence>
<keyword evidence="6" id="KW-1185">Reference proteome</keyword>
<dbReference type="PANTHER" id="PTHR42756:SF1">
    <property type="entry name" value="TRANSCRIPTIONAL REPRESSOR OF EMRAB OPERON"/>
    <property type="match status" value="1"/>
</dbReference>
<evidence type="ECO:0000256" key="3">
    <source>
        <dbReference type="ARBA" id="ARBA00023163"/>
    </source>
</evidence>
<dbReference type="Proteomes" id="UP000306602">
    <property type="component" value="Unassembled WGS sequence"/>
</dbReference>
<dbReference type="PROSITE" id="PS50995">
    <property type="entry name" value="HTH_MARR_2"/>
    <property type="match status" value="1"/>
</dbReference>
<dbReference type="EMBL" id="SRKY01000001">
    <property type="protein sequence ID" value="THH38101.1"/>
    <property type="molecule type" value="Genomic_DNA"/>
</dbReference>
<protein>
    <submittedName>
        <fullName evidence="5">MarR family transcriptional regulator</fullName>
    </submittedName>
</protein>
<dbReference type="RefSeq" id="WP_136460993.1">
    <property type="nucleotide sequence ID" value="NZ_SRKY01000001.1"/>
</dbReference>
<dbReference type="InterPro" id="IPR036388">
    <property type="entry name" value="WH-like_DNA-bd_sf"/>
</dbReference>
<evidence type="ECO:0000313" key="5">
    <source>
        <dbReference type="EMBL" id="THH38101.1"/>
    </source>
</evidence>
<dbReference type="PANTHER" id="PTHR42756">
    <property type="entry name" value="TRANSCRIPTIONAL REGULATOR, MARR"/>
    <property type="match status" value="1"/>
</dbReference>
<gene>
    <name evidence="5" type="ORF">E4Z66_00555</name>
</gene>
<dbReference type="OrthoDB" id="2287011at2"/>
<dbReference type="GO" id="GO:0003700">
    <property type="term" value="F:DNA-binding transcription factor activity"/>
    <property type="evidence" value="ECO:0007669"/>
    <property type="project" value="InterPro"/>
</dbReference>
<dbReference type="InterPro" id="IPR036390">
    <property type="entry name" value="WH_DNA-bd_sf"/>
</dbReference>
<dbReference type="Pfam" id="PF12802">
    <property type="entry name" value="MarR_2"/>
    <property type="match status" value="1"/>
</dbReference>
<reference evidence="5 6" key="1">
    <citation type="submission" date="2019-04" db="EMBL/GenBank/DDBJ databases">
        <title>Shimia ponticola sp. nov., isolated from seawater.</title>
        <authorList>
            <person name="Kim Y.-O."/>
            <person name="Yoon J.-H."/>
        </authorList>
    </citation>
    <scope>NUCLEOTIDE SEQUENCE [LARGE SCALE GENOMIC DNA]</scope>
    <source>
        <strain evidence="5 6">MYP11</strain>
    </source>
</reference>
<dbReference type="InterPro" id="IPR000835">
    <property type="entry name" value="HTH_MarR-typ"/>
</dbReference>
<dbReference type="GO" id="GO:0003677">
    <property type="term" value="F:DNA binding"/>
    <property type="evidence" value="ECO:0007669"/>
    <property type="project" value="UniProtKB-KW"/>
</dbReference>
<keyword evidence="1" id="KW-0805">Transcription regulation</keyword>
<evidence type="ECO:0000313" key="6">
    <source>
        <dbReference type="Proteomes" id="UP000306602"/>
    </source>
</evidence>
<dbReference type="AlphaFoldDB" id="A0A4S4NIS2"/>
<proteinExistence type="predicted"/>
<sequence>MTSRRHFFHLLLHSAHLMEDELARRLKPLGIGPRQARVIEALDRMGQVSQARLARAFGITQASMSTMTTRMIAKGYIARQSDPEDSRGNLLSLTETGRSLLSEIDTVWSSMDAFAAEAIGKERFESMAREAGALRDALGGTRPGDE</sequence>
<evidence type="ECO:0000259" key="4">
    <source>
        <dbReference type="PROSITE" id="PS50995"/>
    </source>
</evidence>
<dbReference type="PRINTS" id="PR00598">
    <property type="entry name" value="HTHMARR"/>
</dbReference>
<dbReference type="SMART" id="SM00347">
    <property type="entry name" value="HTH_MARR"/>
    <property type="match status" value="1"/>
</dbReference>
<dbReference type="Gene3D" id="1.10.10.10">
    <property type="entry name" value="Winged helix-like DNA-binding domain superfamily/Winged helix DNA-binding domain"/>
    <property type="match status" value="1"/>
</dbReference>
<keyword evidence="2" id="KW-0238">DNA-binding</keyword>
<dbReference type="SUPFAM" id="SSF46785">
    <property type="entry name" value="Winged helix' DNA-binding domain"/>
    <property type="match status" value="1"/>
</dbReference>
<accession>A0A4S4NIS2</accession>
<name>A0A4S4NIS2_9RHOB</name>
<organism evidence="5 6">
    <name type="scientific">Aliishimia ponticola</name>
    <dbReference type="NCBI Taxonomy" id="2499833"/>
    <lineage>
        <taxon>Bacteria</taxon>
        <taxon>Pseudomonadati</taxon>
        <taxon>Pseudomonadota</taxon>
        <taxon>Alphaproteobacteria</taxon>
        <taxon>Rhodobacterales</taxon>
        <taxon>Paracoccaceae</taxon>
        <taxon>Aliishimia</taxon>
    </lineage>
</organism>
<evidence type="ECO:0000256" key="1">
    <source>
        <dbReference type="ARBA" id="ARBA00023015"/>
    </source>
</evidence>